<dbReference type="AlphaFoldDB" id="A0A0S2TFB2"/>
<evidence type="ECO:0000256" key="1">
    <source>
        <dbReference type="SAM" id="Phobius"/>
    </source>
</evidence>
<keyword evidence="1" id="KW-1133">Transmembrane helix</keyword>
<proteinExistence type="predicted"/>
<feature type="transmembrane region" description="Helical" evidence="1">
    <location>
        <begin position="12"/>
        <end position="32"/>
    </location>
</feature>
<keyword evidence="4" id="KW-1185">Reference proteome</keyword>
<organism evidence="3 4">
    <name type="scientific">Candidatus Tenderia electrophaga</name>
    <dbReference type="NCBI Taxonomy" id="1748243"/>
    <lineage>
        <taxon>Bacteria</taxon>
        <taxon>Pseudomonadati</taxon>
        <taxon>Pseudomonadota</taxon>
        <taxon>Gammaproteobacteria</taxon>
        <taxon>Candidatus Tenderiales</taxon>
        <taxon>Candidatus Tenderiaceae</taxon>
        <taxon>Candidatus Tenderia</taxon>
    </lineage>
</organism>
<dbReference type="InterPro" id="IPR027417">
    <property type="entry name" value="P-loop_NTPase"/>
</dbReference>
<dbReference type="EMBL" id="CP013099">
    <property type="protein sequence ID" value="ALP53780.1"/>
    <property type="molecule type" value="Genomic_DNA"/>
</dbReference>
<dbReference type="NCBIfam" id="TIGR03743">
    <property type="entry name" value="SXT_TraD"/>
    <property type="match status" value="1"/>
</dbReference>
<dbReference type="SUPFAM" id="SSF52540">
    <property type="entry name" value="P-loop containing nucleoside triphosphate hydrolases"/>
    <property type="match status" value="1"/>
</dbReference>
<dbReference type="Proteomes" id="UP000055136">
    <property type="component" value="Chromosome"/>
</dbReference>
<reference evidence="3" key="1">
    <citation type="submission" date="2015-10" db="EMBL/GenBank/DDBJ databases">
        <title>Description of Candidatus Tenderia electrophaga gen. nov, sp. nov., an Uncultivated Electroautotroph from a Biocathode Enrichment.</title>
        <authorList>
            <person name="Eddie B.J."/>
            <person name="Malanoski A.P."/>
            <person name="Wang Z."/>
            <person name="Hall R.J."/>
            <person name="Oh S.D."/>
            <person name="Heiner C."/>
            <person name="Lin B."/>
            <person name="Strycharz-Glaven S.M."/>
        </authorList>
    </citation>
    <scope>NUCLEOTIDE SEQUENCE [LARGE SCALE GENOMIC DNA]</scope>
    <source>
        <strain evidence="3">NRL1</strain>
    </source>
</reference>
<dbReference type="PANTHER" id="PTHR30121:SF12">
    <property type="entry name" value="TYPE IV SECRETION SYSTEM PROTEIN CAGE"/>
    <property type="match status" value="1"/>
</dbReference>
<feature type="domain" description="TraD/TraG TraM recognition site" evidence="2">
    <location>
        <begin position="506"/>
        <end position="631"/>
    </location>
</feature>
<evidence type="ECO:0000313" key="4">
    <source>
        <dbReference type="Proteomes" id="UP000055136"/>
    </source>
</evidence>
<name>A0A0S2TFB2_9GAMM</name>
<dbReference type="KEGG" id="tee:Tel_11915"/>
<dbReference type="CDD" id="cd01127">
    <property type="entry name" value="TrwB_TraG_TraD_VirD4"/>
    <property type="match status" value="1"/>
</dbReference>
<dbReference type="Pfam" id="PF12696">
    <property type="entry name" value="TraG-D_C"/>
    <property type="match status" value="1"/>
</dbReference>
<dbReference type="Gene3D" id="3.40.50.300">
    <property type="entry name" value="P-loop containing nucleotide triphosphate hydrolases"/>
    <property type="match status" value="2"/>
</dbReference>
<dbReference type="InterPro" id="IPR022503">
    <property type="entry name" value="Conj_coupling_TraG/TraD_PFGI-1"/>
</dbReference>
<dbReference type="NCBIfam" id="TIGR03754">
    <property type="entry name" value="conj_TOL_TraD"/>
    <property type="match status" value="1"/>
</dbReference>
<keyword evidence="1" id="KW-0472">Membrane</keyword>
<keyword evidence="1" id="KW-0812">Transmembrane</keyword>
<dbReference type="STRING" id="1748243.Tel_11915"/>
<evidence type="ECO:0000313" key="3">
    <source>
        <dbReference type="EMBL" id="ALP53780.1"/>
    </source>
</evidence>
<dbReference type="InterPro" id="IPR022458">
    <property type="entry name" value="Conjugative_coupling_TraG/TraD"/>
</dbReference>
<dbReference type="InterPro" id="IPR032689">
    <property type="entry name" value="TraG-D_C"/>
</dbReference>
<protein>
    <submittedName>
        <fullName evidence="3">Conjugal transfer protein TraG</fullName>
    </submittedName>
</protein>
<evidence type="ECO:0000259" key="2">
    <source>
        <dbReference type="Pfam" id="PF12696"/>
    </source>
</evidence>
<dbReference type="PANTHER" id="PTHR30121">
    <property type="entry name" value="UNCHARACTERIZED PROTEIN YJGR-RELATED"/>
    <property type="match status" value="1"/>
</dbReference>
<gene>
    <name evidence="3" type="ORF">Tel_11915</name>
</gene>
<accession>A0A0S2TFB2</accession>
<sequence>MSDAFDNRLRPVVEFLPGAVFITGAAMLYAAPSTFFPILPGLAQVTALVFAGLGGWRLWQGWRVCRYQGYLRRLPRYVLNADQVPVSWHKLFLGRGFRWDQRHTQRLVESRHPQAQRYLQPGKLYQAARRTEIRLERSPLLSWLPRLTRRDSGWNPLRPLPPVGGAPALHGVGTEEETDIWMDIGERVGHKLVLGTTRVGKTRLLEILVTQDIRRGDVVICFDPKGDIDLLRRMHAEARRAGRLDQFHIFHLGFPDISERYNPVGDFARITEVASRIATQLPSEGNSAAFREFAWRFTNVVARALVGLGRRPDYHTIARYVTNIEPLLTDYFHLWLDKEAPADWKQAVQRIEGNLNEKILPMALRGREFHAIALTRYAKENHLFDPVADGLRSAFEYDKTYFDKLTASLLPLLEKLTSGRIGALLSPDYKDGSDRRPILDWMRVIREQGIVYVGLDALTDAEVAGAVGNSMFADLTSIAGQLYKHGDTQGLPMLDGHTSVKKTIHADEFNELIGNEFIPLLNKAGGAGFQVTAYTQTASDIEAGIGDRAKAGQITGNLNTLIMLRVKNEITARTLTDQLPKARVYTKLAASQVTDNNDPGTSTDFTTRNEDRLTETEMDMLTPADLVQLPKGQAFALLEGGQLYKLRLPLPGSDPLLPKDMEAIRRERLAFYGMEHG</sequence>
<dbReference type="InterPro" id="IPR051162">
    <property type="entry name" value="T4SS_component"/>
</dbReference>